<dbReference type="STRING" id="1185652.USDA257_c37520"/>
<dbReference type="AlphaFoldDB" id="I3X8U5"/>
<name>I3X8U5_SINF2</name>
<accession>I3X8U5</accession>
<dbReference type="EMBL" id="CP003563">
    <property type="protein sequence ID" value="AFL52301.1"/>
    <property type="molecule type" value="Genomic_DNA"/>
</dbReference>
<dbReference type="Proteomes" id="UP000006180">
    <property type="component" value="Chromosome"/>
</dbReference>
<dbReference type="KEGG" id="sfd:USDA257_c37520"/>
<proteinExistence type="predicted"/>
<evidence type="ECO:0000313" key="1">
    <source>
        <dbReference type="EMBL" id="AFL52301.1"/>
    </source>
</evidence>
<gene>
    <name evidence="1" type="ORF">USDA257_c37520</name>
</gene>
<dbReference type="PATRIC" id="fig|1185652.3.peg.3893"/>
<evidence type="ECO:0000313" key="2">
    <source>
        <dbReference type="Proteomes" id="UP000006180"/>
    </source>
</evidence>
<dbReference type="HOGENOM" id="CLU_3084745_0_0_5"/>
<protein>
    <submittedName>
        <fullName evidence="1">Uncharacterized protein</fullName>
    </submittedName>
</protein>
<organism evidence="1 2">
    <name type="scientific">Sinorhizobium fredii (strain USDA 257)</name>
    <dbReference type="NCBI Taxonomy" id="1185652"/>
    <lineage>
        <taxon>Bacteria</taxon>
        <taxon>Pseudomonadati</taxon>
        <taxon>Pseudomonadota</taxon>
        <taxon>Alphaproteobacteria</taxon>
        <taxon>Hyphomicrobiales</taxon>
        <taxon>Rhizobiaceae</taxon>
        <taxon>Sinorhizobium/Ensifer group</taxon>
        <taxon>Sinorhizobium</taxon>
    </lineage>
</organism>
<sequence length="52" mass="5584">MEQSRNRDTGETGLGLLIARQLAMAIGAHYTALRNRNGGGLSTRNTRSVQAV</sequence>
<reference evidence="1 2" key="1">
    <citation type="journal article" date="2012" name="J. Bacteriol.">
        <title>Complete genome sequence of the broad-host-range strain Sinorhizobium fredii USDA257.</title>
        <authorList>
            <person name="Schuldes J."/>
            <person name="Rodriguez Orbegoso M."/>
            <person name="Schmeisser C."/>
            <person name="Krishnan H.B."/>
            <person name="Daniel R."/>
            <person name="Streit W.R."/>
        </authorList>
    </citation>
    <scope>NUCLEOTIDE SEQUENCE [LARGE SCALE GENOMIC DNA]</scope>
    <source>
        <strain evidence="1 2">USDA 257</strain>
    </source>
</reference>